<dbReference type="PANTHER" id="PTHR43133:SF8">
    <property type="entry name" value="RNA POLYMERASE SIGMA FACTOR HI_1459-RELATED"/>
    <property type="match status" value="1"/>
</dbReference>
<dbReference type="PANTHER" id="PTHR43133">
    <property type="entry name" value="RNA POLYMERASE ECF-TYPE SIGMA FACTO"/>
    <property type="match status" value="1"/>
</dbReference>
<keyword evidence="3" id="KW-0731">Sigma factor</keyword>
<dbReference type="SUPFAM" id="SSF88659">
    <property type="entry name" value="Sigma3 and sigma4 domains of RNA polymerase sigma factors"/>
    <property type="match status" value="1"/>
</dbReference>
<evidence type="ECO:0000313" key="7">
    <source>
        <dbReference type="EMBL" id="MBZ2387180.1"/>
    </source>
</evidence>
<evidence type="ECO:0000259" key="6">
    <source>
        <dbReference type="Pfam" id="PF04542"/>
    </source>
</evidence>
<dbReference type="NCBIfam" id="TIGR02937">
    <property type="entry name" value="sigma70-ECF"/>
    <property type="match status" value="1"/>
</dbReference>
<keyword evidence="4" id="KW-0238">DNA-binding</keyword>
<keyword evidence="2" id="KW-0805">Transcription regulation</keyword>
<evidence type="ECO:0000256" key="5">
    <source>
        <dbReference type="ARBA" id="ARBA00023163"/>
    </source>
</evidence>
<dbReference type="Gene3D" id="1.10.10.10">
    <property type="entry name" value="Winged helix-like DNA-binding domain superfamily/Winged helix DNA-binding domain"/>
    <property type="match status" value="1"/>
</dbReference>
<proteinExistence type="inferred from homology"/>
<dbReference type="Proteomes" id="UP000734271">
    <property type="component" value="Unassembled WGS sequence"/>
</dbReference>
<gene>
    <name evidence="7" type="ORF">K8P03_07775</name>
</gene>
<dbReference type="Pfam" id="PF04542">
    <property type="entry name" value="Sigma70_r2"/>
    <property type="match status" value="1"/>
</dbReference>
<name>A0ABS7T069_9FIRM</name>
<dbReference type="SUPFAM" id="SSF88946">
    <property type="entry name" value="Sigma2 domain of RNA polymerase sigma factors"/>
    <property type="match status" value="1"/>
</dbReference>
<feature type="domain" description="RNA polymerase sigma-70 region 2" evidence="6">
    <location>
        <begin position="7"/>
        <end position="72"/>
    </location>
</feature>
<dbReference type="EMBL" id="JAIPME010000002">
    <property type="protein sequence ID" value="MBZ2387180.1"/>
    <property type="molecule type" value="Genomic_DNA"/>
</dbReference>
<evidence type="ECO:0000256" key="2">
    <source>
        <dbReference type="ARBA" id="ARBA00023015"/>
    </source>
</evidence>
<keyword evidence="5" id="KW-0804">Transcription</keyword>
<evidence type="ECO:0000256" key="3">
    <source>
        <dbReference type="ARBA" id="ARBA00023082"/>
    </source>
</evidence>
<dbReference type="Gene3D" id="1.10.1740.10">
    <property type="match status" value="1"/>
</dbReference>
<protein>
    <submittedName>
        <fullName evidence="7">RNA polymerase sigma factor</fullName>
    </submittedName>
</protein>
<dbReference type="InterPro" id="IPR014284">
    <property type="entry name" value="RNA_pol_sigma-70_dom"/>
</dbReference>
<comment type="similarity">
    <text evidence="1">Belongs to the sigma-70 factor family. ECF subfamily.</text>
</comment>
<evidence type="ECO:0000313" key="8">
    <source>
        <dbReference type="Proteomes" id="UP000734271"/>
    </source>
</evidence>
<accession>A0ABS7T069</accession>
<keyword evidence="8" id="KW-1185">Reference proteome</keyword>
<evidence type="ECO:0000256" key="4">
    <source>
        <dbReference type="ARBA" id="ARBA00023125"/>
    </source>
</evidence>
<organism evidence="7 8">
    <name type="scientific">Anaerococcus murdochii</name>
    <dbReference type="NCBI Taxonomy" id="411577"/>
    <lineage>
        <taxon>Bacteria</taxon>
        <taxon>Bacillati</taxon>
        <taxon>Bacillota</taxon>
        <taxon>Tissierellia</taxon>
        <taxon>Tissierellales</taxon>
        <taxon>Peptoniphilaceae</taxon>
        <taxon>Anaerococcus</taxon>
    </lineage>
</organism>
<dbReference type="InterPro" id="IPR039425">
    <property type="entry name" value="RNA_pol_sigma-70-like"/>
</dbReference>
<evidence type="ECO:0000256" key="1">
    <source>
        <dbReference type="ARBA" id="ARBA00010641"/>
    </source>
</evidence>
<comment type="caution">
    <text evidence="7">The sequence shown here is derived from an EMBL/GenBank/DDBJ whole genome shotgun (WGS) entry which is preliminary data.</text>
</comment>
<dbReference type="InterPro" id="IPR013325">
    <property type="entry name" value="RNA_pol_sigma_r2"/>
</dbReference>
<dbReference type="InterPro" id="IPR036388">
    <property type="entry name" value="WH-like_DNA-bd_sf"/>
</dbReference>
<dbReference type="InterPro" id="IPR013324">
    <property type="entry name" value="RNA_pol_sigma_r3/r4-like"/>
</dbReference>
<dbReference type="RefSeq" id="WP_223420128.1">
    <property type="nucleotide sequence ID" value="NZ_JAIPME010000002.1"/>
</dbReference>
<sequence>MDIEKIYRIYFDDLYRFLLYLCKNKEVAQDICSESFIKAMKNIENIEDSKVKSYLFQIGKNTYYNYYKKNNRIVLTENTEDFDLALESFEKDILEKENLTALERAINKLENPYKDIVKLRLNDLSFKEIGEIYNKNQNWACVVYHRAKEKLKILLEEKNE</sequence>
<reference evidence="7 8" key="1">
    <citation type="submission" date="2021-08" db="EMBL/GenBank/DDBJ databases">
        <title>FDA dAtabase for Regulatory Grade micrObial Sequences (FDA-ARGOS): Supporting development and validation of Infectious Disease Dx tests.</title>
        <authorList>
            <person name="Sproer C."/>
            <person name="Gronow S."/>
            <person name="Severitt S."/>
            <person name="Schroder I."/>
            <person name="Tallon L."/>
            <person name="Sadzewicz L."/>
            <person name="Zhao X."/>
            <person name="Boylan J."/>
            <person name="Ott S."/>
            <person name="Bowen H."/>
            <person name="Vavikolanu K."/>
            <person name="Hazen T."/>
            <person name="Aluvathingal J."/>
            <person name="Nadendla S."/>
            <person name="Lowell S."/>
            <person name="Myers T."/>
            <person name="Yan Y."/>
            <person name="Sichtig H."/>
        </authorList>
    </citation>
    <scope>NUCLEOTIDE SEQUENCE [LARGE SCALE GENOMIC DNA]</scope>
    <source>
        <strain evidence="7 8">FDAARGOS_1460</strain>
    </source>
</reference>
<dbReference type="InterPro" id="IPR007627">
    <property type="entry name" value="RNA_pol_sigma70_r2"/>
</dbReference>